<reference evidence="2 3" key="1">
    <citation type="submission" date="2022-05" db="EMBL/GenBank/DDBJ databases">
        <authorList>
            <consortium name="Genoscope - CEA"/>
            <person name="William W."/>
        </authorList>
    </citation>
    <scope>NUCLEOTIDE SEQUENCE [LARGE SCALE GENOMIC DNA]</scope>
</reference>
<keyword evidence="3" id="KW-1185">Reference proteome</keyword>
<dbReference type="InterPro" id="IPR050373">
    <property type="entry name" value="Fibrinogen_C-term_domain"/>
</dbReference>
<dbReference type="InterPro" id="IPR014716">
    <property type="entry name" value="Fibrinogen_a/b/g_C_1"/>
</dbReference>
<evidence type="ECO:0000313" key="2">
    <source>
        <dbReference type="EMBL" id="CAH3103597.1"/>
    </source>
</evidence>
<dbReference type="InterPro" id="IPR036056">
    <property type="entry name" value="Fibrinogen-like_C"/>
</dbReference>
<dbReference type="Proteomes" id="UP001159428">
    <property type="component" value="Unassembled WGS sequence"/>
</dbReference>
<name>A0AAU9W662_9CNID</name>
<dbReference type="GO" id="GO:0005615">
    <property type="term" value="C:extracellular space"/>
    <property type="evidence" value="ECO:0007669"/>
    <property type="project" value="TreeGrafter"/>
</dbReference>
<organism evidence="2 3">
    <name type="scientific">Pocillopora meandrina</name>
    <dbReference type="NCBI Taxonomy" id="46732"/>
    <lineage>
        <taxon>Eukaryota</taxon>
        <taxon>Metazoa</taxon>
        <taxon>Cnidaria</taxon>
        <taxon>Anthozoa</taxon>
        <taxon>Hexacorallia</taxon>
        <taxon>Scleractinia</taxon>
        <taxon>Astrocoeniina</taxon>
        <taxon>Pocilloporidae</taxon>
        <taxon>Pocillopora</taxon>
    </lineage>
</organism>
<dbReference type="CDD" id="cd00087">
    <property type="entry name" value="FReD"/>
    <property type="match status" value="1"/>
</dbReference>
<proteinExistence type="predicted"/>
<dbReference type="NCBIfam" id="NF040941">
    <property type="entry name" value="GGGWT_bact"/>
    <property type="match status" value="1"/>
</dbReference>
<gene>
    <name evidence="2" type="ORF">PMEA_00035193</name>
</gene>
<dbReference type="AlphaFoldDB" id="A0AAU9W662"/>
<dbReference type="SUPFAM" id="SSF56496">
    <property type="entry name" value="Fibrinogen C-terminal domain-like"/>
    <property type="match status" value="1"/>
</dbReference>
<dbReference type="Pfam" id="PF00147">
    <property type="entry name" value="Fibrinogen_C"/>
    <property type="match status" value="1"/>
</dbReference>
<dbReference type="PROSITE" id="PS51406">
    <property type="entry name" value="FIBRINOGEN_C_2"/>
    <property type="match status" value="1"/>
</dbReference>
<dbReference type="PANTHER" id="PTHR19143:SF327">
    <property type="entry name" value="FI21813P1-RELATED"/>
    <property type="match status" value="1"/>
</dbReference>
<protein>
    <recommendedName>
        <fullName evidence="1">Fibrinogen C-terminal domain-containing protein</fullName>
    </recommendedName>
</protein>
<evidence type="ECO:0000313" key="3">
    <source>
        <dbReference type="Proteomes" id="UP001159428"/>
    </source>
</evidence>
<sequence length="237" mass="26911">LIEDQTIFLSDLKAKNCAELYYSDQRISGVYTIYPDDKLPFDVYCDQTTAGGGWTVIQKRLKVSDDFNRTWDDYKHGFGNFLVGEYWLGLEKIRRLTENKTENRLRVVLGVKATKRLVPKKTFYAEYAWLKIGDEEAKYKLNLGNIIDMTVGNDSLSHLNGFKFGTFDKHHAGPKCASKSGGGWWYDEKCAGLSNLNAGSEKISWARLDRKLAAGSAPKTTEMKIRPMNFSSNLLTH</sequence>
<dbReference type="InterPro" id="IPR002181">
    <property type="entry name" value="Fibrinogen_a/b/g_C_dom"/>
</dbReference>
<dbReference type="SMART" id="SM00186">
    <property type="entry name" value="FBG"/>
    <property type="match status" value="1"/>
</dbReference>
<comment type="caution">
    <text evidence="2">The sequence shown here is derived from an EMBL/GenBank/DDBJ whole genome shotgun (WGS) entry which is preliminary data.</text>
</comment>
<dbReference type="EMBL" id="CALNXJ010000009">
    <property type="protein sequence ID" value="CAH3103597.1"/>
    <property type="molecule type" value="Genomic_DNA"/>
</dbReference>
<feature type="domain" description="Fibrinogen C-terminal" evidence="1">
    <location>
        <begin position="8"/>
        <end position="229"/>
    </location>
</feature>
<dbReference type="Gene3D" id="3.90.215.10">
    <property type="entry name" value="Gamma Fibrinogen, chain A, domain 1"/>
    <property type="match status" value="1"/>
</dbReference>
<accession>A0AAU9W662</accession>
<feature type="non-terminal residue" evidence="2">
    <location>
        <position position="1"/>
    </location>
</feature>
<dbReference type="PANTHER" id="PTHR19143">
    <property type="entry name" value="FIBRINOGEN/TENASCIN/ANGIOPOEITIN"/>
    <property type="match status" value="1"/>
</dbReference>
<evidence type="ECO:0000259" key="1">
    <source>
        <dbReference type="PROSITE" id="PS51406"/>
    </source>
</evidence>